<accession>A0A286BZX6</accession>
<feature type="domain" description="Glycosyltransferase 2-like" evidence="1">
    <location>
        <begin position="22"/>
        <end position="106"/>
    </location>
</feature>
<evidence type="ECO:0000313" key="3">
    <source>
        <dbReference type="Proteomes" id="UP000219271"/>
    </source>
</evidence>
<dbReference type="RefSeq" id="WP_097097483.1">
    <property type="nucleotide sequence ID" value="NZ_OCMY01000001.1"/>
</dbReference>
<keyword evidence="2" id="KW-0808">Transferase</keyword>
<protein>
    <submittedName>
        <fullName evidence="2">Glycosyl transferase family 2</fullName>
    </submittedName>
</protein>
<dbReference type="Gene3D" id="3.90.550.10">
    <property type="entry name" value="Spore Coat Polysaccharide Biosynthesis Protein SpsA, Chain A"/>
    <property type="match status" value="1"/>
</dbReference>
<dbReference type="GO" id="GO:0016740">
    <property type="term" value="F:transferase activity"/>
    <property type="evidence" value="ECO:0007669"/>
    <property type="project" value="UniProtKB-KW"/>
</dbReference>
<dbReference type="AlphaFoldDB" id="A0A286BZX6"/>
<dbReference type="EMBL" id="OCMY01000001">
    <property type="protein sequence ID" value="SOD39709.1"/>
    <property type="molecule type" value="Genomic_DNA"/>
</dbReference>
<proteinExistence type="predicted"/>
<dbReference type="Pfam" id="PF00535">
    <property type="entry name" value="Glycos_transf_2"/>
    <property type="match status" value="1"/>
</dbReference>
<gene>
    <name evidence="2" type="ORF">SAMN06273570_4163</name>
</gene>
<dbReference type="OrthoDB" id="6506847at2"/>
<dbReference type="InterPro" id="IPR029044">
    <property type="entry name" value="Nucleotide-diphossugar_trans"/>
</dbReference>
<dbReference type="InterPro" id="IPR001173">
    <property type="entry name" value="Glyco_trans_2-like"/>
</dbReference>
<reference evidence="3" key="1">
    <citation type="submission" date="2017-09" db="EMBL/GenBank/DDBJ databases">
        <authorList>
            <person name="Varghese N."/>
            <person name="Submissions S."/>
        </authorList>
    </citation>
    <scope>NUCLEOTIDE SEQUENCE [LARGE SCALE GENOMIC DNA]</scope>
    <source>
        <strain evidence="3">JKS000234</strain>
    </source>
</reference>
<organism evidence="2 3">
    <name type="scientific">Candidatus Pantoea floridensis</name>
    <dbReference type="NCBI Taxonomy" id="1938870"/>
    <lineage>
        <taxon>Bacteria</taxon>
        <taxon>Pseudomonadati</taxon>
        <taxon>Pseudomonadota</taxon>
        <taxon>Gammaproteobacteria</taxon>
        <taxon>Enterobacterales</taxon>
        <taxon>Erwiniaceae</taxon>
        <taxon>Pantoea</taxon>
    </lineage>
</organism>
<evidence type="ECO:0000313" key="2">
    <source>
        <dbReference type="EMBL" id="SOD39709.1"/>
    </source>
</evidence>
<name>A0A286BZX6_9GAMM</name>
<keyword evidence="3" id="KW-1185">Reference proteome</keyword>
<evidence type="ECO:0000259" key="1">
    <source>
        <dbReference type="Pfam" id="PF00535"/>
    </source>
</evidence>
<dbReference type="SUPFAM" id="SSF53448">
    <property type="entry name" value="Nucleotide-diphospho-sugar transferases"/>
    <property type="match status" value="1"/>
</dbReference>
<dbReference type="Proteomes" id="UP000219271">
    <property type="component" value="Unassembled WGS sequence"/>
</dbReference>
<sequence length="485" mass="55222">MDVVINGVQYSPTKRVDSKIGIAITTHNRPDTLIKALENHLNFLPAGAKIVVIDDGSAVPATVPEGVHLVRFPHSRGIVAAKNASLKALIDAGCEELFLFDDDAWPISPSWEQPYIRSPEPHLSYQFLDLAINIKIRDIAVLFSDKQHIAYTGQRGVMLYYHVSAIKQVGGFDPIYERGMYEHADLALRIYHSGLTSWAFADVVGSNRLIYSLDEHLNVKRSVNRAEREQQVRKNVGIYNLRMKTEYCDFVPLSEGSNVVLTTFFTANPDPQRNKRLEPNPVLLDAWSSSIQGATPIVLADQLKSAPKEASLHRVPESNINVYFLRWLRVWEYLRDHPDIENVWVTDGTDVVMLHEPWTKMIPGKIYVGSEPKTYADDWAKTHHPERIYQEFISIHQDDVMLNAGLLGGSREDVMMFAHSILRIYSKVESENFWDKRKKPFAMGDMIAFGIVGYRHRDRLITGPLVHTVFKTNGTGKEYAFWQHK</sequence>